<evidence type="ECO:0000313" key="7">
    <source>
        <dbReference type="EMBL" id="KAF0844788.1"/>
    </source>
</evidence>
<evidence type="ECO:0000256" key="4">
    <source>
        <dbReference type="RuleBase" id="RU003557"/>
    </source>
</evidence>
<evidence type="ECO:0000259" key="5">
    <source>
        <dbReference type="Pfam" id="PF00108"/>
    </source>
</evidence>
<accession>A0ABQ6YGK3</accession>
<dbReference type="PIRSF" id="PIRSF000429">
    <property type="entry name" value="Ac-CoA_Ac_transf"/>
    <property type="match status" value="1"/>
</dbReference>
<comment type="caution">
    <text evidence="7">The sequence shown here is derived from an EMBL/GenBank/DDBJ whole genome shotgun (WGS) entry which is preliminary data.</text>
</comment>
<keyword evidence="3 4" id="KW-0012">Acyltransferase</keyword>
<keyword evidence="8" id="KW-1185">Reference proteome</keyword>
<feature type="domain" description="Thiolase C-terminal" evidence="6">
    <location>
        <begin position="281"/>
        <end position="402"/>
    </location>
</feature>
<dbReference type="InterPro" id="IPR016039">
    <property type="entry name" value="Thiolase-like"/>
</dbReference>
<dbReference type="InterPro" id="IPR020615">
    <property type="entry name" value="Thiolase_acyl_enz_int_AS"/>
</dbReference>
<dbReference type="NCBIfam" id="TIGR01930">
    <property type="entry name" value="AcCoA-C-Actrans"/>
    <property type="match status" value="1"/>
</dbReference>
<comment type="similarity">
    <text evidence="1 4">Belongs to the thiolase-like superfamily. Thiolase family.</text>
</comment>
<evidence type="ECO:0000256" key="1">
    <source>
        <dbReference type="ARBA" id="ARBA00010982"/>
    </source>
</evidence>
<protein>
    <submittedName>
        <fullName evidence="7">Acetyl-CoA C-acetyltransferase</fullName>
    </submittedName>
</protein>
<evidence type="ECO:0000259" key="6">
    <source>
        <dbReference type="Pfam" id="PF02803"/>
    </source>
</evidence>
<gene>
    <name evidence="7" type="ORF">FNL39_11020</name>
</gene>
<dbReference type="InterPro" id="IPR020613">
    <property type="entry name" value="Thiolase_CS"/>
</dbReference>
<keyword evidence="2 4" id="KW-0808">Transferase</keyword>
<dbReference type="Gene3D" id="3.40.47.10">
    <property type="match status" value="2"/>
</dbReference>
<dbReference type="NCBIfam" id="NF006090">
    <property type="entry name" value="PRK08242.1"/>
    <property type="match status" value="1"/>
</dbReference>
<reference evidence="7 8" key="1">
    <citation type="submission" date="2019-07" db="EMBL/GenBank/DDBJ databases">
        <title>Genomic Encyclopedia of Type Strains, Phase IV (KMG-IV): sequencing the most valuable type-strain genomes for metagenomic binning, comparative biology and taxonomic classification.</title>
        <authorList>
            <person name="Goeker M."/>
        </authorList>
    </citation>
    <scope>NUCLEOTIDE SEQUENCE [LARGE SCALE GENOMIC DNA]</scope>
    <source>
        <strain evidence="7 8">DSM 44831</strain>
    </source>
</reference>
<evidence type="ECO:0000313" key="8">
    <source>
        <dbReference type="Proteomes" id="UP000798951"/>
    </source>
</evidence>
<feature type="domain" description="Thiolase N-terminal" evidence="5">
    <location>
        <begin position="5"/>
        <end position="230"/>
    </location>
</feature>
<dbReference type="InterPro" id="IPR020610">
    <property type="entry name" value="Thiolase_AS"/>
</dbReference>
<dbReference type="Pfam" id="PF02803">
    <property type="entry name" value="Thiolase_C"/>
    <property type="match status" value="1"/>
</dbReference>
<dbReference type="InterPro" id="IPR020617">
    <property type="entry name" value="Thiolase_C"/>
</dbReference>
<dbReference type="CDD" id="cd00751">
    <property type="entry name" value="thiolase"/>
    <property type="match status" value="1"/>
</dbReference>
<dbReference type="InterPro" id="IPR020616">
    <property type="entry name" value="Thiolase_N"/>
</dbReference>
<proteinExistence type="inferred from homology"/>
<dbReference type="PANTHER" id="PTHR43365:SF1">
    <property type="entry name" value="ACETYL-COA C-ACYLTRANSFERASE"/>
    <property type="match status" value="1"/>
</dbReference>
<evidence type="ECO:0000256" key="2">
    <source>
        <dbReference type="ARBA" id="ARBA00022679"/>
    </source>
</evidence>
<dbReference type="SUPFAM" id="SSF53901">
    <property type="entry name" value="Thiolase-like"/>
    <property type="match status" value="2"/>
</dbReference>
<dbReference type="PROSITE" id="PS00737">
    <property type="entry name" value="THIOLASE_2"/>
    <property type="match status" value="1"/>
</dbReference>
<evidence type="ECO:0000256" key="3">
    <source>
        <dbReference type="ARBA" id="ARBA00023315"/>
    </source>
</evidence>
<dbReference type="InterPro" id="IPR002155">
    <property type="entry name" value="Thiolase"/>
</dbReference>
<dbReference type="Proteomes" id="UP000798951">
    <property type="component" value="Unassembled WGS sequence"/>
</dbReference>
<organism evidence="7 8">
    <name type="scientific">Nocardia caishijiensis</name>
    <dbReference type="NCBI Taxonomy" id="184756"/>
    <lineage>
        <taxon>Bacteria</taxon>
        <taxon>Bacillati</taxon>
        <taxon>Actinomycetota</taxon>
        <taxon>Actinomycetes</taxon>
        <taxon>Mycobacteriales</taxon>
        <taxon>Nocardiaceae</taxon>
        <taxon>Nocardia</taxon>
    </lineage>
</organism>
<name>A0ABQ6YGK3_9NOCA</name>
<dbReference type="PROSITE" id="PS00098">
    <property type="entry name" value="THIOLASE_1"/>
    <property type="match status" value="1"/>
</dbReference>
<dbReference type="PANTHER" id="PTHR43365">
    <property type="entry name" value="BLR7806 PROTEIN"/>
    <property type="match status" value="1"/>
</dbReference>
<dbReference type="EMBL" id="VMSD01000010">
    <property type="protein sequence ID" value="KAF0844788.1"/>
    <property type="molecule type" value="Genomic_DNA"/>
</dbReference>
<sequence>MTEAFIYDAIRTPRGRGKKNGALHGVKPLDLVVGLIEELKRRHPGLDPATIDDIVLGVVSPVGDQGADIAKTAALAAGLPDTVAGVQLNRFCGSGLEAVNTAAQKVRSGWEQLVIAGGVESMSRVPLGSDGGAWAMDPVTNYHTYFVPQGVSADLIATLEGFTREDVDAFAVRSQRKAAAAWSGGYFAKSVVPVVDINGAVLLDYDELMRPDTTVDSLAALAPSFAVMGEMGGFDAVALQRYHHVEKIDHVHHAGNSSGIVDGAALVLVGSESAGAAAGLTPRARVVASAVSGSDSTIMLTGPVPATEKVLALAGLTVDDIDLFVLNEAFASVVLNYQKKLNIPDEKLNVNGGAIAMGHPLGATGAMITGTMVDELERRGARRALVTLCIGGGMGIATIIERV</sequence>
<dbReference type="Pfam" id="PF00108">
    <property type="entry name" value="Thiolase_N"/>
    <property type="match status" value="1"/>
</dbReference>
<dbReference type="PROSITE" id="PS00099">
    <property type="entry name" value="THIOLASE_3"/>
    <property type="match status" value="1"/>
</dbReference>